<accession>W7X216</accession>
<feature type="transmembrane region" description="Helical" evidence="1">
    <location>
        <begin position="38"/>
        <end position="58"/>
    </location>
</feature>
<keyword evidence="3" id="KW-1185">Reference proteome</keyword>
<organism evidence="2 3">
    <name type="scientific">Tetrahymena thermophila (strain SB210)</name>
    <dbReference type="NCBI Taxonomy" id="312017"/>
    <lineage>
        <taxon>Eukaryota</taxon>
        <taxon>Sar</taxon>
        <taxon>Alveolata</taxon>
        <taxon>Ciliophora</taxon>
        <taxon>Intramacronucleata</taxon>
        <taxon>Oligohymenophorea</taxon>
        <taxon>Hymenostomatida</taxon>
        <taxon>Tetrahymenina</taxon>
        <taxon>Tetrahymenidae</taxon>
        <taxon>Tetrahymena</taxon>
    </lineage>
</organism>
<name>W7X216_TETTS</name>
<feature type="transmembrane region" description="Helical" evidence="1">
    <location>
        <begin position="12"/>
        <end position="32"/>
    </location>
</feature>
<keyword evidence="1 2" id="KW-0812">Transmembrane</keyword>
<feature type="transmembrane region" description="Helical" evidence="1">
    <location>
        <begin position="94"/>
        <end position="112"/>
    </location>
</feature>
<feature type="transmembrane region" description="Helical" evidence="1">
    <location>
        <begin position="124"/>
        <end position="145"/>
    </location>
</feature>
<dbReference type="InParanoid" id="W7X216"/>
<gene>
    <name evidence="2" type="ORF">TTHERM_000218619</name>
</gene>
<dbReference type="EMBL" id="GG662621">
    <property type="protein sequence ID" value="EWS73275.1"/>
    <property type="molecule type" value="Genomic_DNA"/>
</dbReference>
<dbReference type="RefSeq" id="XP_012654184.1">
    <property type="nucleotide sequence ID" value="XM_012798730.1"/>
</dbReference>
<dbReference type="AlphaFoldDB" id="W7X216"/>
<dbReference type="GeneID" id="24437852"/>
<sequence>MEYFYYEQAKTIRVAQFIWSNYLAYFIAKALIVQIPILAKALVLYTFILLILVKHFVIQFMPLLLKFSKSIILSFHFLITIEYVVNSINYHQLVYMYFLGFINFSIHRLFYLNNRIYVISHLKNHMLCVQITCFFLLQIMSYPFYSYYLRNICLLKQQFYLVLLIKLLYSFQGYCLTFKHFLCHIFLSINYFTEIKTKYMQLQMVQMQQIVNHSQSNKIFVIQN</sequence>
<reference evidence="3" key="1">
    <citation type="journal article" date="2006" name="PLoS Biol.">
        <title>Macronuclear genome sequence of the ciliate Tetrahymena thermophila, a model eukaryote.</title>
        <authorList>
            <person name="Eisen J.A."/>
            <person name="Coyne R.S."/>
            <person name="Wu M."/>
            <person name="Wu D."/>
            <person name="Thiagarajan M."/>
            <person name="Wortman J.R."/>
            <person name="Badger J.H."/>
            <person name="Ren Q."/>
            <person name="Amedeo P."/>
            <person name="Jones K.M."/>
            <person name="Tallon L.J."/>
            <person name="Delcher A.L."/>
            <person name="Salzberg S.L."/>
            <person name="Silva J.C."/>
            <person name="Haas B.J."/>
            <person name="Majoros W.H."/>
            <person name="Farzad M."/>
            <person name="Carlton J.M."/>
            <person name="Smith R.K. Jr."/>
            <person name="Garg J."/>
            <person name="Pearlman R.E."/>
            <person name="Karrer K.M."/>
            <person name="Sun L."/>
            <person name="Manning G."/>
            <person name="Elde N.C."/>
            <person name="Turkewitz A.P."/>
            <person name="Asai D.J."/>
            <person name="Wilkes D.E."/>
            <person name="Wang Y."/>
            <person name="Cai H."/>
            <person name="Collins K."/>
            <person name="Stewart B.A."/>
            <person name="Lee S.R."/>
            <person name="Wilamowska K."/>
            <person name="Weinberg Z."/>
            <person name="Ruzzo W.L."/>
            <person name="Wloga D."/>
            <person name="Gaertig J."/>
            <person name="Frankel J."/>
            <person name="Tsao C.-C."/>
            <person name="Gorovsky M.A."/>
            <person name="Keeling P.J."/>
            <person name="Waller R.F."/>
            <person name="Patron N.J."/>
            <person name="Cherry J.M."/>
            <person name="Stover N.A."/>
            <person name="Krieger C.J."/>
            <person name="del Toro C."/>
            <person name="Ryder H.F."/>
            <person name="Williamson S.C."/>
            <person name="Barbeau R.A."/>
            <person name="Hamilton E.P."/>
            <person name="Orias E."/>
        </authorList>
    </citation>
    <scope>NUCLEOTIDE SEQUENCE [LARGE SCALE GENOMIC DNA]</scope>
    <source>
        <strain evidence="3">SB210</strain>
    </source>
</reference>
<evidence type="ECO:0000256" key="1">
    <source>
        <dbReference type="SAM" id="Phobius"/>
    </source>
</evidence>
<proteinExistence type="predicted"/>
<dbReference type="KEGG" id="tet:TTHERM_000218619"/>
<keyword evidence="1" id="KW-0472">Membrane</keyword>
<dbReference type="Proteomes" id="UP000009168">
    <property type="component" value="Unassembled WGS sequence"/>
</dbReference>
<protein>
    <submittedName>
        <fullName evidence="2">Transmembrane protein, putative</fullName>
    </submittedName>
</protein>
<evidence type="ECO:0000313" key="3">
    <source>
        <dbReference type="Proteomes" id="UP000009168"/>
    </source>
</evidence>
<evidence type="ECO:0000313" key="2">
    <source>
        <dbReference type="EMBL" id="EWS73275.1"/>
    </source>
</evidence>
<keyword evidence="1" id="KW-1133">Transmembrane helix</keyword>